<sequence length="112" mass="13116">MSRSVKVYLCHIRDEADFILRFSQGLDKEAFLSNETLMRAFVRSLEIIGEATKNLPNDFRENYPDVPWKLMAGMRDKLIHDYFGVNYDVVWDVVTLEIPALHLQIQEIIKTL</sequence>
<dbReference type="RefSeq" id="WP_265265368.1">
    <property type="nucleotide sequence ID" value="NZ_JAIHOM010000075.1"/>
</dbReference>
<protein>
    <submittedName>
        <fullName evidence="6">DUF86 domain-containing protein</fullName>
    </submittedName>
</protein>
<keyword evidence="3" id="KW-0540">Nuclease</keyword>
<evidence type="ECO:0000256" key="4">
    <source>
        <dbReference type="ARBA" id="ARBA00022741"/>
    </source>
</evidence>
<evidence type="ECO:0000256" key="1">
    <source>
        <dbReference type="ARBA" id="ARBA00022553"/>
    </source>
</evidence>
<evidence type="ECO:0000313" key="6">
    <source>
        <dbReference type="EMBL" id="MCW6037510.1"/>
    </source>
</evidence>
<dbReference type="PANTHER" id="PTHR34139">
    <property type="entry name" value="UPF0331 PROTEIN MJ0127"/>
    <property type="match status" value="1"/>
</dbReference>
<name>A0ABT3L973_9CYAN</name>
<gene>
    <name evidence="6" type="ORF">K4A83_14680</name>
</gene>
<comment type="caution">
    <text evidence="6">The sequence shown here is derived from an EMBL/GenBank/DDBJ whole genome shotgun (WGS) entry which is preliminary data.</text>
</comment>
<proteinExistence type="predicted"/>
<evidence type="ECO:0000256" key="3">
    <source>
        <dbReference type="ARBA" id="ARBA00022722"/>
    </source>
</evidence>
<keyword evidence="4" id="KW-0547">Nucleotide-binding</keyword>
<reference evidence="6 7" key="1">
    <citation type="submission" date="2021-08" db="EMBL/GenBank/DDBJ databases">
        <title>Draft genome sequence of Spirulina subsalsa with high tolerance to salinity and hype-accumulation of phycocyanin.</title>
        <authorList>
            <person name="Pei H."/>
            <person name="Jiang L."/>
        </authorList>
    </citation>
    <scope>NUCLEOTIDE SEQUENCE [LARGE SCALE GENOMIC DNA]</scope>
    <source>
        <strain evidence="6 7">FACHB-351</strain>
    </source>
</reference>
<keyword evidence="7" id="KW-1185">Reference proteome</keyword>
<keyword evidence="5" id="KW-0378">Hydrolase</keyword>
<dbReference type="PANTHER" id="PTHR34139:SF1">
    <property type="entry name" value="RNASE MJ1380-RELATED"/>
    <property type="match status" value="1"/>
</dbReference>
<evidence type="ECO:0000313" key="7">
    <source>
        <dbReference type="Proteomes" id="UP001526426"/>
    </source>
</evidence>
<dbReference type="InterPro" id="IPR051813">
    <property type="entry name" value="HepT_RNase_toxin"/>
</dbReference>
<dbReference type="InterPro" id="IPR008201">
    <property type="entry name" value="HepT-like"/>
</dbReference>
<keyword evidence="2" id="KW-1277">Toxin-antitoxin system</keyword>
<organism evidence="6 7">
    <name type="scientific">Spirulina subsalsa FACHB-351</name>
    <dbReference type="NCBI Taxonomy" id="234711"/>
    <lineage>
        <taxon>Bacteria</taxon>
        <taxon>Bacillati</taxon>
        <taxon>Cyanobacteriota</taxon>
        <taxon>Cyanophyceae</taxon>
        <taxon>Spirulinales</taxon>
        <taxon>Spirulinaceae</taxon>
        <taxon>Spirulina</taxon>
    </lineage>
</organism>
<accession>A0ABT3L973</accession>
<dbReference type="Proteomes" id="UP001526426">
    <property type="component" value="Unassembled WGS sequence"/>
</dbReference>
<dbReference type="EMBL" id="JAIHOM010000075">
    <property type="protein sequence ID" value="MCW6037510.1"/>
    <property type="molecule type" value="Genomic_DNA"/>
</dbReference>
<evidence type="ECO:0000256" key="5">
    <source>
        <dbReference type="ARBA" id="ARBA00022801"/>
    </source>
</evidence>
<keyword evidence="1" id="KW-0597">Phosphoprotein</keyword>
<evidence type="ECO:0000256" key="2">
    <source>
        <dbReference type="ARBA" id="ARBA00022649"/>
    </source>
</evidence>
<dbReference type="Pfam" id="PF01934">
    <property type="entry name" value="HepT-like"/>
    <property type="match status" value="1"/>
</dbReference>